<gene>
    <name evidence="5" type="ORF">AWU65_14850</name>
</gene>
<feature type="chain" id="PRO_5007833942" evidence="3">
    <location>
        <begin position="29"/>
        <end position="250"/>
    </location>
</feature>
<dbReference type="InterPro" id="IPR001424">
    <property type="entry name" value="SOD_Cu_Zn_dom"/>
</dbReference>
<dbReference type="PRINTS" id="PR00068">
    <property type="entry name" value="CUZNDISMTASE"/>
</dbReference>
<sequence length="250" mass="26420">MKKKTNKLKYMAGAFVAGALLFTGILFAAANPEGTLDAMKHSMSKISHYVNGKDNFTADGPFAKQGTAASDSKFPTGSSDVPARMVSDPVNQPVFWDQAFREETLGHLVVKLYNAAGESVGSATLEQINDGVKVKITASGLTPGKHGFHVHENTIKDRDFKSAGGHFNPTDKHHGLKHPQGSHVGDMPNLVVGADGTVEAEMIIQHGTLGKNQPNSVLGRSLIIHAGEDDEVTDPSGNSGDRVAGGNIPE</sequence>
<evidence type="ECO:0000256" key="3">
    <source>
        <dbReference type="SAM" id="SignalP"/>
    </source>
</evidence>
<dbReference type="AlphaFoldDB" id="A0A162EKV2"/>
<dbReference type="Gene3D" id="2.60.40.200">
    <property type="entry name" value="Superoxide dismutase, copper/zinc binding domain"/>
    <property type="match status" value="1"/>
</dbReference>
<evidence type="ECO:0000313" key="6">
    <source>
        <dbReference type="Proteomes" id="UP000076796"/>
    </source>
</evidence>
<organism evidence="5 6">
    <name type="scientific">Paenibacillus glucanolyticus</name>
    <dbReference type="NCBI Taxonomy" id="59843"/>
    <lineage>
        <taxon>Bacteria</taxon>
        <taxon>Bacillati</taxon>
        <taxon>Bacillota</taxon>
        <taxon>Bacilli</taxon>
        <taxon>Bacillales</taxon>
        <taxon>Paenibacillaceae</taxon>
        <taxon>Paenibacillus</taxon>
    </lineage>
</organism>
<dbReference type="Pfam" id="PF00080">
    <property type="entry name" value="Sod_Cu"/>
    <property type="match status" value="1"/>
</dbReference>
<feature type="region of interest" description="Disordered" evidence="2">
    <location>
        <begin position="227"/>
        <end position="250"/>
    </location>
</feature>
<dbReference type="PANTHER" id="PTHR10003">
    <property type="entry name" value="SUPEROXIDE DISMUTASE CU-ZN -RELATED"/>
    <property type="match status" value="1"/>
</dbReference>
<evidence type="ECO:0000256" key="1">
    <source>
        <dbReference type="ARBA" id="ARBA00010457"/>
    </source>
</evidence>
<dbReference type="Proteomes" id="UP000076796">
    <property type="component" value="Unassembled WGS sequence"/>
</dbReference>
<dbReference type="STRING" id="59843.A3958_14320"/>
<name>A0A162EKV2_9BACL</name>
<accession>A0A162EKV2</accession>
<feature type="signal peptide" evidence="3">
    <location>
        <begin position="1"/>
        <end position="28"/>
    </location>
</feature>
<dbReference type="GeneID" id="97557501"/>
<dbReference type="InterPro" id="IPR024134">
    <property type="entry name" value="SOD_Cu/Zn_/chaperone"/>
</dbReference>
<dbReference type="CDD" id="cd00305">
    <property type="entry name" value="Cu-Zn_Superoxide_Dismutase"/>
    <property type="match status" value="1"/>
</dbReference>
<evidence type="ECO:0000313" key="5">
    <source>
        <dbReference type="EMBL" id="KZS47111.1"/>
    </source>
</evidence>
<proteinExistence type="inferred from homology"/>
<dbReference type="InterPro" id="IPR036423">
    <property type="entry name" value="SOD-like_Cu/Zn_dom_sf"/>
</dbReference>
<dbReference type="EMBL" id="LWMH01000001">
    <property type="protein sequence ID" value="KZS47111.1"/>
    <property type="molecule type" value="Genomic_DNA"/>
</dbReference>
<evidence type="ECO:0000256" key="2">
    <source>
        <dbReference type="SAM" id="MobiDB-lite"/>
    </source>
</evidence>
<feature type="domain" description="Superoxide dismutase copper/zinc binding" evidence="4">
    <location>
        <begin position="121"/>
        <end position="248"/>
    </location>
</feature>
<evidence type="ECO:0000259" key="4">
    <source>
        <dbReference type="Pfam" id="PF00080"/>
    </source>
</evidence>
<dbReference type="RefSeq" id="WP_036640785.1">
    <property type="nucleotide sequence ID" value="NZ_CBCSBX010000005.1"/>
</dbReference>
<dbReference type="GO" id="GO:0006801">
    <property type="term" value="P:superoxide metabolic process"/>
    <property type="evidence" value="ECO:0007669"/>
    <property type="project" value="InterPro"/>
</dbReference>
<dbReference type="OrthoDB" id="9792957at2"/>
<keyword evidence="6" id="KW-1185">Reference proteome</keyword>
<keyword evidence="3" id="KW-0732">Signal</keyword>
<dbReference type="GO" id="GO:0005507">
    <property type="term" value="F:copper ion binding"/>
    <property type="evidence" value="ECO:0007669"/>
    <property type="project" value="InterPro"/>
</dbReference>
<protein>
    <submittedName>
        <fullName evidence="5">Superoxide dismutase</fullName>
    </submittedName>
</protein>
<dbReference type="KEGG" id="pglu:A3958_14320"/>
<reference evidence="5" key="1">
    <citation type="journal article" date="2016" name="Genome Announc.">
        <title>Draft genomes of two strains of Paenibacillus glucanolyticus with capability to degrade lignocellulose.</title>
        <authorList>
            <person name="Mathews S.L."/>
            <person name="Pawlak J."/>
            <person name="Grunden A.M."/>
        </authorList>
    </citation>
    <scope>NUCLEOTIDE SEQUENCE [LARGE SCALE GENOMIC DNA]</scope>
    <source>
        <strain evidence="5">SLM1</strain>
    </source>
</reference>
<comment type="similarity">
    <text evidence="1">Belongs to the Cu-Zn superoxide dismutase family.</text>
</comment>
<dbReference type="SUPFAM" id="SSF49329">
    <property type="entry name" value="Cu,Zn superoxide dismutase-like"/>
    <property type="match status" value="1"/>
</dbReference>
<comment type="caution">
    <text evidence="5">The sequence shown here is derived from an EMBL/GenBank/DDBJ whole genome shotgun (WGS) entry which is preliminary data.</text>
</comment>